<keyword evidence="1" id="KW-1133">Transmembrane helix</keyword>
<keyword evidence="1" id="KW-0812">Transmembrane</keyword>
<sequence>MMCLASCKSWHFHLHLNVYPLTLLAQQLMRAQKSLALFRFLQHGNPFLKILLHCKYFLTIMLSPSPRYQRRHLNAWFAWLLLGALCSQMTVHVRSIWPI</sequence>
<evidence type="ECO:0000256" key="1">
    <source>
        <dbReference type="SAM" id="Phobius"/>
    </source>
</evidence>
<dbReference type="AlphaFoldDB" id="A0A7C9E2C3"/>
<feature type="transmembrane region" description="Helical" evidence="1">
    <location>
        <begin position="76"/>
        <end position="97"/>
    </location>
</feature>
<keyword evidence="1" id="KW-0472">Membrane</keyword>
<reference evidence="2" key="2">
    <citation type="submission" date="2020-07" db="EMBL/GenBank/DDBJ databases">
        <authorList>
            <person name="Vera ALvarez R."/>
            <person name="Arias-Moreno D.M."/>
            <person name="Jimenez-Jacinto V."/>
            <person name="Jimenez-Bremont J.F."/>
            <person name="Swaminathan K."/>
            <person name="Moose S.P."/>
            <person name="Guerrero-Gonzalez M.L."/>
            <person name="Marino-Ramirez L."/>
            <person name="Landsman D."/>
            <person name="Rodriguez-Kessler M."/>
            <person name="Delgado-Sanchez P."/>
        </authorList>
    </citation>
    <scope>NUCLEOTIDE SEQUENCE</scope>
    <source>
        <tissue evidence="2">Cladode</tissue>
    </source>
</reference>
<reference evidence="2" key="1">
    <citation type="journal article" date="2013" name="J. Plant Res.">
        <title>Effect of fungi and light on seed germination of three Opuntia species from semiarid lands of central Mexico.</title>
        <authorList>
            <person name="Delgado-Sanchez P."/>
            <person name="Jimenez-Bremont J.F."/>
            <person name="Guerrero-Gonzalez Mde L."/>
            <person name="Flores J."/>
        </authorList>
    </citation>
    <scope>NUCLEOTIDE SEQUENCE</scope>
    <source>
        <tissue evidence="2">Cladode</tissue>
    </source>
</reference>
<dbReference type="EMBL" id="GISG01199834">
    <property type="protein sequence ID" value="MBA4658261.1"/>
    <property type="molecule type" value="Transcribed_RNA"/>
</dbReference>
<proteinExistence type="predicted"/>
<protein>
    <submittedName>
        <fullName evidence="2">Uncharacterized protein</fullName>
    </submittedName>
</protein>
<organism evidence="2">
    <name type="scientific">Opuntia streptacantha</name>
    <name type="common">Prickly pear cactus</name>
    <name type="synonym">Opuntia cardona</name>
    <dbReference type="NCBI Taxonomy" id="393608"/>
    <lineage>
        <taxon>Eukaryota</taxon>
        <taxon>Viridiplantae</taxon>
        <taxon>Streptophyta</taxon>
        <taxon>Embryophyta</taxon>
        <taxon>Tracheophyta</taxon>
        <taxon>Spermatophyta</taxon>
        <taxon>Magnoliopsida</taxon>
        <taxon>eudicotyledons</taxon>
        <taxon>Gunneridae</taxon>
        <taxon>Pentapetalae</taxon>
        <taxon>Caryophyllales</taxon>
        <taxon>Cactineae</taxon>
        <taxon>Cactaceae</taxon>
        <taxon>Opuntioideae</taxon>
        <taxon>Opuntia</taxon>
    </lineage>
</organism>
<name>A0A7C9E2C3_OPUST</name>
<evidence type="ECO:0000313" key="2">
    <source>
        <dbReference type="EMBL" id="MBA4658261.1"/>
    </source>
</evidence>
<accession>A0A7C9E2C3</accession>